<name>A0A0D2BSN1_9EURO</name>
<evidence type="ECO:0000256" key="2">
    <source>
        <dbReference type="SAM" id="MobiDB-lite"/>
    </source>
</evidence>
<evidence type="ECO:0000256" key="1">
    <source>
        <dbReference type="SAM" id="Coils"/>
    </source>
</evidence>
<sequence length="280" mass="31813">MAQIYHGFTHVGPNTPSPSTPSVPNTLVSDPVVLPPDPEDTTDTRQITPPRTRRARGRPPKPSWPHSSRSVNKSTSPQCRPDGRPDGVNKVLPDAQTFDDEETTVLVEMEWLGKEKDGLEQEYNAKISQLEEVEKREMEQFEQRVNCERQNLRKRHRAEREGKTAQYDQQRTRNESKQKEAQERAKEISERRRVTLPPVPRRGTSVTNTNTPSDIPTQPISLKAKFSAALITLILSEQAQPKTLVRVSRVWVDHFFSTSAAIAKRCCPTDFFESRTNGGY</sequence>
<dbReference type="HOGENOM" id="CLU_095382_0_0_1"/>
<feature type="compositionally biased region" description="Polar residues" evidence="2">
    <location>
        <begin position="204"/>
        <end position="218"/>
    </location>
</feature>
<organism evidence="3 4">
    <name type="scientific">Cladophialophora immunda</name>
    <dbReference type="NCBI Taxonomy" id="569365"/>
    <lineage>
        <taxon>Eukaryota</taxon>
        <taxon>Fungi</taxon>
        <taxon>Dikarya</taxon>
        <taxon>Ascomycota</taxon>
        <taxon>Pezizomycotina</taxon>
        <taxon>Eurotiomycetes</taxon>
        <taxon>Chaetothyriomycetidae</taxon>
        <taxon>Chaetothyriales</taxon>
        <taxon>Herpotrichiellaceae</taxon>
        <taxon>Cladophialophora</taxon>
    </lineage>
</organism>
<gene>
    <name evidence="3" type="ORF">PV07_12581</name>
</gene>
<keyword evidence="4" id="KW-1185">Reference proteome</keyword>
<feature type="compositionally biased region" description="Basic and acidic residues" evidence="2">
    <location>
        <begin position="170"/>
        <end position="193"/>
    </location>
</feature>
<accession>A0A0D2BSN1</accession>
<protein>
    <submittedName>
        <fullName evidence="3">Uncharacterized protein</fullName>
    </submittedName>
</protein>
<feature type="region of interest" description="Disordered" evidence="2">
    <location>
        <begin position="1"/>
        <end position="99"/>
    </location>
</feature>
<dbReference type="RefSeq" id="XP_016242239.1">
    <property type="nucleotide sequence ID" value="XM_016400117.1"/>
</dbReference>
<dbReference type="VEuPathDB" id="FungiDB:PV07_12581"/>
<dbReference type="GeneID" id="27351775"/>
<dbReference type="Proteomes" id="UP000054466">
    <property type="component" value="Unassembled WGS sequence"/>
</dbReference>
<feature type="coiled-coil region" evidence="1">
    <location>
        <begin position="116"/>
        <end position="151"/>
    </location>
</feature>
<proteinExistence type="predicted"/>
<feature type="region of interest" description="Disordered" evidence="2">
    <location>
        <begin position="152"/>
        <end position="218"/>
    </location>
</feature>
<dbReference type="EMBL" id="KN847057">
    <property type="protein sequence ID" value="KIW22023.1"/>
    <property type="molecule type" value="Genomic_DNA"/>
</dbReference>
<dbReference type="AlphaFoldDB" id="A0A0D2BSN1"/>
<feature type="compositionally biased region" description="Low complexity" evidence="2">
    <location>
        <begin position="22"/>
        <end position="32"/>
    </location>
</feature>
<keyword evidence="1" id="KW-0175">Coiled coil</keyword>
<evidence type="ECO:0000313" key="3">
    <source>
        <dbReference type="EMBL" id="KIW22023.1"/>
    </source>
</evidence>
<evidence type="ECO:0000313" key="4">
    <source>
        <dbReference type="Proteomes" id="UP000054466"/>
    </source>
</evidence>
<feature type="compositionally biased region" description="Polar residues" evidence="2">
    <location>
        <begin position="65"/>
        <end position="78"/>
    </location>
</feature>
<reference evidence="3 4" key="1">
    <citation type="submission" date="2015-01" db="EMBL/GenBank/DDBJ databases">
        <title>The Genome Sequence of Cladophialophora immunda CBS83496.</title>
        <authorList>
            <consortium name="The Broad Institute Genomics Platform"/>
            <person name="Cuomo C."/>
            <person name="de Hoog S."/>
            <person name="Gorbushina A."/>
            <person name="Stielow B."/>
            <person name="Teixiera M."/>
            <person name="Abouelleil A."/>
            <person name="Chapman S.B."/>
            <person name="Priest M."/>
            <person name="Young S.K."/>
            <person name="Wortman J."/>
            <person name="Nusbaum C."/>
            <person name="Birren B."/>
        </authorList>
    </citation>
    <scope>NUCLEOTIDE SEQUENCE [LARGE SCALE GENOMIC DNA]</scope>
    <source>
        <strain evidence="3 4">CBS 83496</strain>
    </source>
</reference>